<dbReference type="EMBL" id="CP011310">
    <property type="protein sequence ID" value="AKQ43007.2"/>
    <property type="molecule type" value="Genomic_DNA"/>
</dbReference>
<feature type="chain" id="PRO_5007772078" description="Conjugal transfer pilus assembly protein TraV" evidence="2">
    <location>
        <begin position="20"/>
        <end position="195"/>
    </location>
</feature>
<dbReference type="KEGG" id="ery:CP97_00410"/>
<protein>
    <recommendedName>
        <fullName evidence="5">Conjugal transfer pilus assembly protein TraV</fullName>
    </recommendedName>
</protein>
<evidence type="ECO:0000313" key="4">
    <source>
        <dbReference type="Proteomes" id="UP000059113"/>
    </source>
</evidence>
<dbReference type="RefSeq" id="WP_048884321.1">
    <property type="nucleotide sequence ID" value="NZ_CP011310.1"/>
</dbReference>
<name>A0A0H4VE84_9SPHN</name>
<gene>
    <name evidence="3" type="ORF">CP97_00410</name>
</gene>
<dbReference type="Proteomes" id="UP000059113">
    <property type="component" value="Chromosome"/>
</dbReference>
<sequence length="195" mass="20373">MSRLAIQRALLLAAPLVLASGCTSLGSNVKGSFACRAPDGTCAPTSAIDAGATGIDRTEIGQAHRPLPTTGEGVRRLQVVLAGYRDEAGREHEARVVHLTLPEPAGTGWRAPQGRRDVLRSLGASIAATREGNPAPDSRPTEHHTNQILPEQLFIPSQPVPAMPGADAPEPGGPGSFSPPREPVPHPDMDKGESQ</sequence>
<evidence type="ECO:0000256" key="1">
    <source>
        <dbReference type="SAM" id="MobiDB-lite"/>
    </source>
</evidence>
<feature type="region of interest" description="Disordered" evidence="1">
    <location>
        <begin position="149"/>
        <end position="195"/>
    </location>
</feature>
<feature type="signal peptide" evidence="2">
    <location>
        <begin position="1"/>
        <end position="19"/>
    </location>
</feature>
<evidence type="ECO:0000256" key="2">
    <source>
        <dbReference type="SAM" id="SignalP"/>
    </source>
</evidence>
<organism evidence="3 4">
    <name type="scientific">Aurantiacibacter atlanticus</name>
    <dbReference type="NCBI Taxonomy" id="1648404"/>
    <lineage>
        <taxon>Bacteria</taxon>
        <taxon>Pseudomonadati</taxon>
        <taxon>Pseudomonadota</taxon>
        <taxon>Alphaproteobacteria</taxon>
        <taxon>Sphingomonadales</taxon>
        <taxon>Erythrobacteraceae</taxon>
        <taxon>Aurantiacibacter</taxon>
    </lineage>
</organism>
<reference evidence="4" key="2">
    <citation type="submission" date="2015-04" db="EMBL/GenBank/DDBJ databases">
        <title>The complete genome sequence of Erythrobacter sp. s21-N3.</title>
        <authorList>
            <person name="Zhuang L."/>
            <person name="Liu Y."/>
            <person name="Shao Z."/>
        </authorList>
    </citation>
    <scope>NUCLEOTIDE SEQUENCE [LARGE SCALE GENOMIC DNA]</scope>
    <source>
        <strain evidence="4">s21-N3</strain>
    </source>
</reference>
<keyword evidence="4" id="KW-1185">Reference proteome</keyword>
<dbReference type="PROSITE" id="PS51257">
    <property type="entry name" value="PROKAR_LIPOPROTEIN"/>
    <property type="match status" value="1"/>
</dbReference>
<evidence type="ECO:0000313" key="3">
    <source>
        <dbReference type="EMBL" id="AKQ43007.2"/>
    </source>
</evidence>
<dbReference type="STRING" id="1648404.CP97_00410"/>
<proteinExistence type="predicted"/>
<keyword evidence="2" id="KW-0732">Signal</keyword>
<feature type="compositionally biased region" description="Basic and acidic residues" evidence="1">
    <location>
        <begin position="183"/>
        <end position="195"/>
    </location>
</feature>
<accession>A0A0H4VE84</accession>
<reference evidence="3 4" key="1">
    <citation type="journal article" date="2015" name="Int. J. Syst. Evol. Microbiol.">
        <title>Erythrobacter atlanticus sp. nov., a bacterium from ocean sediment able to degrade polycyclic aromatic hydrocarbons.</title>
        <authorList>
            <person name="Zhuang L."/>
            <person name="Liu Y."/>
            <person name="Wang L."/>
            <person name="Wang W."/>
            <person name="Shao Z."/>
        </authorList>
    </citation>
    <scope>NUCLEOTIDE SEQUENCE [LARGE SCALE GENOMIC DNA]</scope>
    <source>
        <strain evidence="4">s21-N3</strain>
    </source>
</reference>
<dbReference type="AlphaFoldDB" id="A0A0H4VE84"/>
<dbReference type="OrthoDB" id="7408098at2"/>
<evidence type="ECO:0008006" key="5">
    <source>
        <dbReference type="Google" id="ProtNLM"/>
    </source>
</evidence>